<dbReference type="PRINTS" id="PR00723">
    <property type="entry name" value="SUBTILISIN"/>
</dbReference>
<feature type="domain" description="Peptidase S8/S53" evidence="15">
    <location>
        <begin position="97"/>
        <end position="392"/>
    </location>
</feature>
<dbReference type="Gene3D" id="3.40.50.200">
    <property type="entry name" value="Peptidase S8/S53 domain"/>
    <property type="match status" value="1"/>
</dbReference>
<dbReference type="InterPro" id="IPR015500">
    <property type="entry name" value="Peptidase_S8_subtilisin-rel"/>
</dbReference>
<accession>A0A4R2QTH7</accession>
<evidence type="ECO:0000256" key="2">
    <source>
        <dbReference type="ARBA" id="ARBA00011073"/>
    </source>
</evidence>
<keyword evidence="5 13" id="KW-0812">Transmembrane</keyword>
<keyword evidence="4 11" id="KW-0645">Protease</keyword>
<evidence type="ECO:0000256" key="14">
    <source>
        <dbReference type="SAM" id="SignalP"/>
    </source>
</evidence>
<gene>
    <name evidence="16" type="ORF">EV191_105307</name>
</gene>
<evidence type="ECO:0000256" key="9">
    <source>
        <dbReference type="ARBA" id="ARBA00023136"/>
    </source>
</evidence>
<dbReference type="RefSeq" id="WP_132877667.1">
    <property type="nucleotide sequence ID" value="NZ_SLXQ01000005.1"/>
</dbReference>
<dbReference type="InterPro" id="IPR023834">
    <property type="entry name" value="T7SS_pept_S8A_mycosin"/>
</dbReference>
<dbReference type="PROSITE" id="PS00138">
    <property type="entry name" value="SUBTILASE_SER"/>
    <property type="match status" value="1"/>
</dbReference>
<keyword evidence="3" id="KW-1003">Cell membrane</keyword>
<feature type="active site" description="Charge relay system" evidence="10 11">
    <location>
        <position position="106"/>
    </location>
</feature>
<evidence type="ECO:0000313" key="17">
    <source>
        <dbReference type="Proteomes" id="UP000294911"/>
    </source>
</evidence>
<dbReference type="PANTHER" id="PTHR43806:SF11">
    <property type="entry name" value="CEREVISIN-RELATED"/>
    <property type="match status" value="1"/>
</dbReference>
<evidence type="ECO:0000256" key="4">
    <source>
        <dbReference type="ARBA" id="ARBA00022670"/>
    </source>
</evidence>
<dbReference type="InterPro" id="IPR023828">
    <property type="entry name" value="Peptidase_S8_Ser-AS"/>
</dbReference>
<dbReference type="InterPro" id="IPR022398">
    <property type="entry name" value="Peptidase_S8_His-AS"/>
</dbReference>
<keyword evidence="7 11" id="KW-0720">Serine protease</keyword>
<reference evidence="16 17" key="1">
    <citation type="submission" date="2019-03" db="EMBL/GenBank/DDBJ databases">
        <title>Genomic Encyclopedia of Type Strains, Phase IV (KMG-IV): sequencing the most valuable type-strain genomes for metagenomic binning, comparative biology and taxonomic classification.</title>
        <authorList>
            <person name="Goeker M."/>
        </authorList>
    </citation>
    <scope>NUCLEOTIDE SEQUENCE [LARGE SCALE GENOMIC DNA]</scope>
    <source>
        <strain evidence="16 17">DSM 45765</strain>
    </source>
</reference>
<evidence type="ECO:0000256" key="8">
    <source>
        <dbReference type="ARBA" id="ARBA00022989"/>
    </source>
</evidence>
<evidence type="ECO:0000256" key="5">
    <source>
        <dbReference type="ARBA" id="ARBA00022692"/>
    </source>
</evidence>
<dbReference type="OrthoDB" id="9798386at2"/>
<feature type="active site" description="Charge relay system" evidence="10 11">
    <location>
        <position position="343"/>
    </location>
</feature>
<feature type="chain" id="PRO_5020768773" evidence="14">
    <location>
        <begin position="31"/>
        <end position="471"/>
    </location>
</feature>
<evidence type="ECO:0000313" key="16">
    <source>
        <dbReference type="EMBL" id="TCP53240.1"/>
    </source>
</evidence>
<sequence length="471" mass="49276">MTRFGRTKRLAAILTAGTIAVLVPTVPVQAQDLGYPAPPPVDIGLAPQPAEPEPDETYTKESECVKAGEARGEGVLAEGSWGQRHLRLDEASLIATGEGQTVAVIDTGVNDHNFLTKEVIGAGDFVDKQANGREDCDGHGTEVAGIIAGNPPGGQNIGFRGVAPNAQIMSIRQTSQSYVVDKEGAENDGNTAGNTKTLAQAVVRAAEQGATVINISVDSCRKAGPIQPDERILQAAVRKAVDQWDAVVVAAAGNTSENCPQNNQDDVNKPQSIVTPPWFAEDVLSVAAIDEQGSVAEFSMNGPWVSLAAPGTNIVSLDPADPGQLANRQAEAGQDPQPIQGTSFAAPYVAGVAALVRERFPDLKAREVMNRLKTTAQHPGAPGGRDAFTGHGVVNPIAALTAIVPEEEGIQRAQPQQLPADLPEPSQKDWVPIAIAIGGTGGALAILGITMFVLHAIRRHRGEPKQPRGFA</sequence>
<dbReference type="PROSITE" id="PS00136">
    <property type="entry name" value="SUBTILASE_ASP"/>
    <property type="match status" value="1"/>
</dbReference>
<dbReference type="NCBIfam" id="TIGR03921">
    <property type="entry name" value="T7SS_mycosin"/>
    <property type="match status" value="1"/>
</dbReference>
<evidence type="ECO:0000256" key="12">
    <source>
        <dbReference type="RuleBase" id="RU003355"/>
    </source>
</evidence>
<dbReference type="PROSITE" id="PS00137">
    <property type="entry name" value="SUBTILASE_HIS"/>
    <property type="match status" value="1"/>
</dbReference>
<dbReference type="SUPFAM" id="SSF52743">
    <property type="entry name" value="Subtilisin-like"/>
    <property type="match status" value="1"/>
</dbReference>
<organism evidence="16 17">
    <name type="scientific">Tamaricihabitans halophyticus</name>
    <dbReference type="NCBI Taxonomy" id="1262583"/>
    <lineage>
        <taxon>Bacteria</taxon>
        <taxon>Bacillati</taxon>
        <taxon>Actinomycetota</taxon>
        <taxon>Actinomycetes</taxon>
        <taxon>Pseudonocardiales</taxon>
        <taxon>Pseudonocardiaceae</taxon>
        <taxon>Tamaricihabitans</taxon>
    </lineage>
</organism>
<dbReference type="EMBL" id="SLXQ01000005">
    <property type="protein sequence ID" value="TCP53240.1"/>
    <property type="molecule type" value="Genomic_DNA"/>
</dbReference>
<keyword evidence="9 13" id="KW-0472">Membrane</keyword>
<comment type="caution">
    <text evidence="16">The sequence shown here is derived from an EMBL/GenBank/DDBJ whole genome shotgun (WGS) entry which is preliminary data.</text>
</comment>
<evidence type="ECO:0000256" key="13">
    <source>
        <dbReference type="SAM" id="Phobius"/>
    </source>
</evidence>
<dbReference type="PANTHER" id="PTHR43806">
    <property type="entry name" value="PEPTIDASE S8"/>
    <property type="match status" value="1"/>
</dbReference>
<name>A0A4R2QTH7_9PSEU</name>
<dbReference type="GO" id="GO:0004252">
    <property type="term" value="F:serine-type endopeptidase activity"/>
    <property type="evidence" value="ECO:0007669"/>
    <property type="project" value="UniProtKB-UniRule"/>
</dbReference>
<protein>
    <submittedName>
        <fullName evidence="16">Membrane-anchored mycosin MYCP</fullName>
    </submittedName>
</protein>
<dbReference type="Proteomes" id="UP000294911">
    <property type="component" value="Unassembled WGS sequence"/>
</dbReference>
<dbReference type="InterPro" id="IPR023827">
    <property type="entry name" value="Peptidase_S8_Asp-AS"/>
</dbReference>
<evidence type="ECO:0000259" key="15">
    <source>
        <dbReference type="Pfam" id="PF00082"/>
    </source>
</evidence>
<feature type="transmembrane region" description="Helical" evidence="13">
    <location>
        <begin position="430"/>
        <end position="457"/>
    </location>
</feature>
<evidence type="ECO:0000256" key="1">
    <source>
        <dbReference type="ARBA" id="ARBA00004162"/>
    </source>
</evidence>
<keyword evidence="6 11" id="KW-0378">Hydrolase</keyword>
<dbReference type="InterPro" id="IPR000209">
    <property type="entry name" value="Peptidase_S8/S53_dom"/>
</dbReference>
<dbReference type="GO" id="GO:0005886">
    <property type="term" value="C:plasma membrane"/>
    <property type="evidence" value="ECO:0007669"/>
    <property type="project" value="UniProtKB-SubCell"/>
</dbReference>
<feature type="active site" description="Charge relay system" evidence="10 11">
    <location>
        <position position="139"/>
    </location>
</feature>
<evidence type="ECO:0000256" key="6">
    <source>
        <dbReference type="ARBA" id="ARBA00022801"/>
    </source>
</evidence>
<proteinExistence type="inferred from homology"/>
<comment type="subcellular location">
    <subcellularLocation>
        <location evidence="1">Cell membrane</location>
        <topology evidence="1">Single-pass membrane protein</topology>
    </subcellularLocation>
</comment>
<keyword evidence="14" id="KW-0732">Signal</keyword>
<dbReference type="InterPro" id="IPR036852">
    <property type="entry name" value="Peptidase_S8/S53_dom_sf"/>
</dbReference>
<evidence type="ECO:0000256" key="3">
    <source>
        <dbReference type="ARBA" id="ARBA00022475"/>
    </source>
</evidence>
<dbReference type="GO" id="GO:0006508">
    <property type="term" value="P:proteolysis"/>
    <property type="evidence" value="ECO:0007669"/>
    <property type="project" value="UniProtKB-KW"/>
</dbReference>
<dbReference type="PROSITE" id="PS51892">
    <property type="entry name" value="SUBTILASE"/>
    <property type="match status" value="1"/>
</dbReference>
<evidence type="ECO:0000256" key="7">
    <source>
        <dbReference type="ARBA" id="ARBA00022825"/>
    </source>
</evidence>
<comment type="similarity">
    <text evidence="2 11 12">Belongs to the peptidase S8 family.</text>
</comment>
<dbReference type="InterPro" id="IPR050131">
    <property type="entry name" value="Peptidase_S8_subtilisin-like"/>
</dbReference>
<dbReference type="AlphaFoldDB" id="A0A4R2QTH7"/>
<keyword evidence="8 13" id="KW-1133">Transmembrane helix</keyword>
<dbReference type="Pfam" id="PF00082">
    <property type="entry name" value="Peptidase_S8"/>
    <property type="match status" value="1"/>
</dbReference>
<feature type="signal peptide" evidence="14">
    <location>
        <begin position="1"/>
        <end position="30"/>
    </location>
</feature>
<evidence type="ECO:0000256" key="10">
    <source>
        <dbReference type="PIRSR" id="PIRSR615500-1"/>
    </source>
</evidence>
<evidence type="ECO:0000256" key="11">
    <source>
        <dbReference type="PROSITE-ProRule" id="PRU01240"/>
    </source>
</evidence>
<keyword evidence="17" id="KW-1185">Reference proteome</keyword>